<organism evidence="5">
    <name type="scientific">Musca domestica</name>
    <name type="common">House fly</name>
    <dbReference type="NCBI Taxonomy" id="7370"/>
    <lineage>
        <taxon>Eukaryota</taxon>
        <taxon>Metazoa</taxon>
        <taxon>Ecdysozoa</taxon>
        <taxon>Arthropoda</taxon>
        <taxon>Hexapoda</taxon>
        <taxon>Insecta</taxon>
        <taxon>Pterygota</taxon>
        <taxon>Neoptera</taxon>
        <taxon>Endopterygota</taxon>
        <taxon>Diptera</taxon>
        <taxon>Brachycera</taxon>
        <taxon>Muscomorpha</taxon>
        <taxon>Muscoidea</taxon>
        <taxon>Muscidae</taxon>
        <taxon>Musca</taxon>
    </lineage>
</organism>
<evidence type="ECO:0000256" key="2">
    <source>
        <dbReference type="ARBA" id="ARBA00022737"/>
    </source>
</evidence>
<dbReference type="eggNOG" id="KOG0231">
    <property type="taxonomic scope" value="Eukaryota"/>
</dbReference>
<dbReference type="RefSeq" id="XP_005182751.1">
    <property type="nucleotide sequence ID" value="XM_005182694.3"/>
</dbReference>
<dbReference type="eggNOG" id="KOG1426">
    <property type="taxonomic scope" value="Eukaryota"/>
</dbReference>
<protein>
    <submittedName>
        <fullName evidence="7">Alsin homolog</fullName>
    </submittedName>
</protein>
<dbReference type="GO" id="GO:0005737">
    <property type="term" value="C:cytoplasm"/>
    <property type="evidence" value="ECO:0007669"/>
    <property type="project" value="TreeGrafter"/>
</dbReference>
<dbReference type="Pfam" id="PF02204">
    <property type="entry name" value="VPS9"/>
    <property type="match status" value="1"/>
</dbReference>
<dbReference type="GO" id="GO:0005085">
    <property type="term" value="F:guanyl-nucleotide exchange factor activity"/>
    <property type="evidence" value="ECO:0007669"/>
    <property type="project" value="UniProtKB-KW"/>
</dbReference>
<evidence type="ECO:0000256" key="3">
    <source>
        <dbReference type="PROSITE-ProRule" id="PRU00235"/>
    </source>
</evidence>
<accession>A0A1I8M2Y1</accession>
<keyword evidence="2" id="KW-0677">Repeat</keyword>
<dbReference type="PROSITE" id="PS51205">
    <property type="entry name" value="VPS9"/>
    <property type="match status" value="1"/>
</dbReference>
<dbReference type="Pfam" id="PF02493">
    <property type="entry name" value="MORN"/>
    <property type="match status" value="5"/>
</dbReference>
<dbReference type="SMART" id="SM00698">
    <property type="entry name" value="MORN"/>
    <property type="match status" value="4"/>
</dbReference>
<reference evidence="5" key="1">
    <citation type="submission" date="2020-05" db="UniProtKB">
        <authorList>
            <consortium name="EnsemblMetazoa"/>
        </authorList>
    </citation>
    <scope>IDENTIFICATION</scope>
    <source>
        <strain evidence="5">Aabys</strain>
    </source>
</reference>
<dbReference type="InterPro" id="IPR003123">
    <property type="entry name" value="VPS9"/>
</dbReference>
<feature type="domain" description="VPS9" evidence="4">
    <location>
        <begin position="1299"/>
        <end position="1452"/>
    </location>
</feature>
<evidence type="ECO:0000313" key="6">
    <source>
        <dbReference type="Proteomes" id="UP001652621"/>
    </source>
</evidence>
<evidence type="ECO:0000313" key="5">
    <source>
        <dbReference type="EnsemblMetazoa" id="MDOA000706-PA"/>
    </source>
</evidence>
<dbReference type="InterPro" id="IPR037191">
    <property type="entry name" value="VPS9_dom_sf"/>
</dbReference>
<dbReference type="PANTHER" id="PTHR46089">
    <property type="entry name" value="ALSIN HOMOLOG"/>
    <property type="match status" value="1"/>
</dbReference>
<dbReference type="SUPFAM" id="SSF50985">
    <property type="entry name" value="RCC1/BLIP-II"/>
    <property type="match status" value="2"/>
</dbReference>
<dbReference type="KEGG" id="mde:101889064"/>
<keyword evidence="6" id="KW-1185">Reference proteome</keyword>
<evidence type="ECO:0000256" key="1">
    <source>
        <dbReference type="ARBA" id="ARBA00022658"/>
    </source>
</evidence>
<dbReference type="Pfam" id="PF26202">
    <property type="entry name" value="HA_Alsin"/>
    <property type="match status" value="1"/>
</dbReference>
<dbReference type="VEuPathDB" id="VectorBase:MDOMA2_005534"/>
<evidence type="ECO:0000313" key="7">
    <source>
        <dbReference type="RefSeq" id="XP_005182751.1"/>
    </source>
</evidence>
<dbReference type="VEuPathDB" id="VectorBase:MDOA000706"/>
<dbReference type="InterPro" id="IPR057248">
    <property type="entry name" value="Alsin-like_PH"/>
</dbReference>
<dbReference type="SUPFAM" id="SSF82185">
    <property type="entry name" value="Histone H3 K4-specific methyltransferase SET7/9 N-terminal domain"/>
    <property type="match status" value="2"/>
</dbReference>
<dbReference type="Pfam" id="PF25383">
    <property type="entry name" value="PH_alsin"/>
    <property type="match status" value="1"/>
</dbReference>
<gene>
    <name evidence="5" type="primary">101889064</name>
    <name evidence="7" type="synonym">LOC101889064</name>
</gene>
<sequence>MECNDSREDVDMNSYIFYNGVRVSIEWDKRNVPPSMQSSCRVIQRICSITSTYFLLTVNNSLYEAVLNPSKLILRLTFIRGSVHDVQFCRDFGVLYIVEDNGTVLAQSLQNNEILAENWRLLTFDPLELSEEGVHIKQVCCSSDGVIFVSESSDIYCIGNYVNSTLSADYYQPKLVRLFSNPIDILDVKGGKNFFVFLVRRRLENETKRHITNSTCDDLPDLVCSESQFKREESETPTTLDSTCSNRTLGANIQRLTSFGRILLQTEIYTLGTPNNGVLGTGDHINRDSIFAVQKLKDIGVCGVSVGNEYTIVKTIDGTFYQWGSARQQITKTSYGSEQSSPTEMAFHNVTNCNVLEACCGDSKTIFLTTQGDLYEWENCLVCQESESSSKRSNSYSDGVSFPLLITCLNLTIYNHKHLNRRFTTIYGHFQTQTKTMIRHQTHFLKLKKIVEKIFLKELQEICDQWQNVFFMVAALLDSLAQLYWSANEDVGALLIISHFRECLQILDTYSKLFCDMYSIDGFQAVQNIPQSSRNVAKENFDSSSSSANEGDERNVLKIFKSSFQLFPHISQLLEQIQKFDCKYKEKLELWLEFVRKNRIDMELAENTRDFWRSNQKNSKIIHLKRKNRRVILTSTSVPIKLSHSMMGLITPIFILFTDFLCQVGNHVTTFPLEAVWLKKDESGITIKTPEKKFTLVARTPLDRDLWYDQLESSIKNILNLPEKLKIPEVRLIYYRFSSHPIYSGVYAKGSFSNALMHGKCRLQFPNGKLYAGEIIHGVIEGYGRMFMPKVGLYKGNFKNGKFSGHGTLIINEKEIYEGNFRNGLFHGHGQLHHPEYVYIGEFEENHKCGYGVIHQLISGEKYLGMFADNKRVGSGICITADGYFEGFFANGDLSGNCVAIFPNQYYYEGESSLAGPSGAGKYYMINRDSLNQDRQSAEYIATPNCENVVIGNVLCGQLSGKWDSVKINNGSIEINVKIPQYPCTLGNNVVNNYEKWSSLFADFEYEIFDDLASATNTSKAITFAFWNRVLAFVNKQQEIENEKMGDLDMISGKNGSRDWSVLELDSIDKLSLNSSNFCYDQQVELNKLNHSQSQDNLFNGWDFYNSDLLNTFGSGKIKSQGSEEAGNMSRFPALVAIMESHGTTTWDSFNDSALGNSEMIDDSISLHTEMDMIPSFGISELGDQDLGAIKSYLYDAFRYRYHPLKHLNDRITQAFYRSYGCWKVKPTSLLAKQAMLEWESISHRVYKFVRRLFPALPEDYCVIGEQKEFVSHVTLLYPILLSENIYSMLFVLYANQYSQKDEMYRQNIIQAEKLSDEELIHRLDFDRGLLAVIKTEQFVEAIEMLNKLKEKYSPIAMLTVIENCMEKLTQAYRTISRDSHHSFNADVIMPLTLVLLLRAGIHHLGAELALLDDLTDGKHFQFEMNGIRGYCLTTLKASYEHLANKTSLYENK</sequence>
<dbReference type="InterPro" id="IPR059093">
    <property type="entry name" value="HA_Alsin"/>
</dbReference>
<proteinExistence type="predicted"/>
<dbReference type="InterPro" id="IPR000408">
    <property type="entry name" value="Reg_chr_condens"/>
</dbReference>
<dbReference type="Gene3D" id="2.130.10.30">
    <property type="entry name" value="Regulator of chromosome condensation 1/beta-lactamase-inhibitor protein II"/>
    <property type="match status" value="1"/>
</dbReference>
<dbReference type="InterPro" id="IPR051984">
    <property type="entry name" value="Alsin"/>
</dbReference>
<reference evidence="7" key="2">
    <citation type="submission" date="2025-04" db="UniProtKB">
        <authorList>
            <consortium name="RefSeq"/>
        </authorList>
    </citation>
    <scope>IDENTIFICATION</scope>
    <source>
        <strain evidence="7">Aabys</strain>
    </source>
</reference>
<dbReference type="Pfam" id="PF25384">
    <property type="entry name" value="Alsin_RLD"/>
    <property type="match status" value="1"/>
</dbReference>
<dbReference type="EnsemblMetazoa" id="MDOA000706-RA">
    <property type="protein sequence ID" value="MDOA000706-PA"/>
    <property type="gene ID" value="MDOA000706"/>
</dbReference>
<dbReference type="GO" id="GO:0031267">
    <property type="term" value="F:small GTPase binding"/>
    <property type="evidence" value="ECO:0007669"/>
    <property type="project" value="TreeGrafter"/>
</dbReference>
<dbReference type="Pfam" id="PF25389">
    <property type="entry name" value="DH_ALS2"/>
    <property type="match status" value="1"/>
</dbReference>
<dbReference type="InterPro" id="IPR003409">
    <property type="entry name" value="MORN"/>
</dbReference>
<dbReference type="Proteomes" id="UP001652621">
    <property type="component" value="Unplaced"/>
</dbReference>
<dbReference type="PROSITE" id="PS50012">
    <property type="entry name" value="RCC1_3"/>
    <property type="match status" value="1"/>
</dbReference>
<dbReference type="SUPFAM" id="SSF109993">
    <property type="entry name" value="VPS9 domain"/>
    <property type="match status" value="1"/>
</dbReference>
<dbReference type="GO" id="GO:0016197">
    <property type="term" value="P:endosomal transport"/>
    <property type="evidence" value="ECO:0007669"/>
    <property type="project" value="TreeGrafter"/>
</dbReference>
<dbReference type="InterPro" id="IPR009091">
    <property type="entry name" value="RCC1/BLIP-II"/>
</dbReference>
<dbReference type="STRING" id="7370.A0A1I8M2Y1"/>
<feature type="repeat" description="RCC1" evidence="3">
    <location>
        <begin position="318"/>
        <end position="371"/>
    </location>
</feature>
<dbReference type="GeneID" id="101889064"/>
<dbReference type="Gene3D" id="2.20.110.10">
    <property type="entry name" value="Histone H3 K4-specific methyltransferase SET7/9 N-terminal domain"/>
    <property type="match status" value="2"/>
</dbReference>
<dbReference type="Gene3D" id="1.20.1050.80">
    <property type="entry name" value="VPS9 domain"/>
    <property type="match status" value="1"/>
</dbReference>
<keyword evidence="1" id="KW-0344">Guanine-nucleotide releasing factor</keyword>
<name>A0A1I8M2Y1_MUSDO</name>
<dbReference type="OrthoDB" id="48314at2759"/>
<evidence type="ECO:0000259" key="4">
    <source>
        <dbReference type="PROSITE" id="PS51205"/>
    </source>
</evidence>
<dbReference type="PANTHER" id="PTHR46089:SF2">
    <property type="entry name" value="ALSIN HOMOLOG"/>
    <property type="match status" value="1"/>
</dbReference>